<accession>A0ABY5L9B5</accession>
<evidence type="ECO:0000313" key="2">
    <source>
        <dbReference type="Proteomes" id="UP001058533"/>
    </source>
</evidence>
<protein>
    <submittedName>
        <fullName evidence="1">MarR family transcriptional regulator</fullName>
    </submittedName>
</protein>
<name>A0ABY5L9B5_9SPHN</name>
<dbReference type="InterPro" id="IPR036390">
    <property type="entry name" value="WH_DNA-bd_sf"/>
</dbReference>
<proteinExistence type="predicted"/>
<dbReference type="EMBL" id="CP101740">
    <property type="protein sequence ID" value="UUL82571.1"/>
    <property type="molecule type" value="Genomic_DNA"/>
</dbReference>
<sequence>MKQQTASAIPRRDVTEDALESIVAICCAALDGKGCGDLAYQAPRLAGAAPAGEEPAVLSAAARAKRLYAARRRRDRIFGVHAAMIGDPVWDVMLDLFVAHHEGRKVSVSSACIAACVPPTTALRWIRSLERCKLVVRTPDNHDGRRQLVALSAQGLLIVEEAMVEF</sequence>
<dbReference type="Proteomes" id="UP001058533">
    <property type="component" value="Chromosome"/>
</dbReference>
<dbReference type="RefSeq" id="WP_256506409.1">
    <property type="nucleotide sequence ID" value="NZ_CP101740.1"/>
</dbReference>
<dbReference type="SUPFAM" id="SSF46785">
    <property type="entry name" value="Winged helix' DNA-binding domain"/>
    <property type="match status" value="1"/>
</dbReference>
<reference evidence="1" key="1">
    <citation type="submission" date="2022-07" db="EMBL/GenBank/DDBJ databases">
        <title>Sphingomonas sp. nov., a novel bacterium isolated from the north slope of the Mount Everest.</title>
        <authorList>
            <person name="Cui X."/>
            <person name="Liu Y."/>
        </authorList>
    </citation>
    <scope>NUCLEOTIDE SEQUENCE</scope>
    <source>
        <strain evidence="1">S5-59</strain>
    </source>
</reference>
<keyword evidence="2" id="KW-1185">Reference proteome</keyword>
<organism evidence="1 2">
    <name type="scientific">Sphingomonas qomolangmaensis</name>
    <dbReference type="NCBI Taxonomy" id="2918765"/>
    <lineage>
        <taxon>Bacteria</taxon>
        <taxon>Pseudomonadati</taxon>
        <taxon>Pseudomonadota</taxon>
        <taxon>Alphaproteobacteria</taxon>
        <taxon>Sphingomonadales</taxon>
        <taxon>Sphingomonadaceae</taxon>
        <taxon>Sphingomonas</taxon>
    </lineage>
</organism>
<dbReference type="InterPro" id="IPR036388">
    <property type="entry name" value="WH-like_DNA-bd_sf"/>
</dbReference>
<gene>
    <name evidence="1" type="ORF">NMP03_15595</name>
</gene>
<dbReference type="Gene3D" id="1.10.10.10">
    <property type="entry name" value="Winged helix-like DNA-binding domain superfamily/Winged helix DNA-binding domain"/>
    <property type="match status" value="1"/>
</dbReference>
<evidence type="ECO:0000313" key="1">
    <source>
        <dbReference type="EMBL" id="UUL82571.1"/>
    </source>
</evidence>